<dbReference type="InterPro" id="IPR036397">
    <property type="entry name" value="RNaseH_sf"/>
</dbReference>
<dbReference type="Pfam" id="PF24764">
    <property type="entry name" value="rva_4"/>
    <property type="match status" value="1"/>
</dbReference>
<dbReference type="InterPro" id="IPR012337">
    <property type="entry name" value="RNaseH-like_sf"/>
</dbReference>
<dbReference type="AlphaFoldDB" id="A0A6P4ZHC0"/>
<evidence type="ECO:0000259" key="1">
    <source>
        <dbReference type="PROSITE" id="PS50994"/>
    </source>
</evidence>
<protein>
    <submittedName>
        <fullName evidence="3">Uncharacterized protein LOC109476836</fullName>
    </submittedName>
</protein>
<dbReference type="GeneID" id="109476836"/>
<reference evidence="3" key="1">
    <citation type="submission" date="2025-08" db="UniProtKB">
        <authorList>
            <consortium name="RefSeq"/>
        </authorList>
    </citation>
    <scope>IDENTIFICATION</scope>
    <source>
        <tissue evidence="3">Gonad</tissue>
    </source>
</reference>
<dbReference type="Gene3D" id="3.30.420.10">
    <property type="entry name" value="Ribonuclease H-like superfamily/Ribonuclease H"/>
    <property type="match status" value="1"/>
</dbReference>
<accession>A0A6P4ZHC0</accession>
<feature type="domain" description="Integrase catalytic" evidence="1">
    <location>
        <begin position="245"/>
        <end position="426"/>
    </location>
</feature>
<dbReference type="PANTHER" id="PTHR46791:SF5">
    <property type="entry name" value="CLR5 DOMAIN-CONTAINING PROTEIN-RELATED"/>
    <property type="match status" value="1"/>
</dbReference>
<dbReference type="GO" id="GO:0003676">
    <property type="term" value="F:nucleic acid binding"/>
    <property type="evidence" value="ECO:0007669"/>
    <property type="project" value="InterPro"/>
</dbReference>
<gene>
    <name evidence="3" type="primary">LOC109476836</name>
</gene>
<dbReference type="Proteomes" id="UP000515135">
    <property type="component" value="Unplaced"/>
</dbReference>
<dbReference type="InterPro" id="IPR001584">
    <property type="entry name" value="Integrase_cat-core"/>
</dbReference>
<dbReference type="PANTHER" id="PTHR46791">
    <property type="entry name" value="EXPRESSED PROTEIN"/>
    <property type="match status" value="1"/>
</dbReference>
<evidence type="ECO:0000313" key="2">
    <source>
        <dbReference type="Proteomes" id="UP000515135"/>
    </source>
</evidence>
<dbReference type="KEGG" id="bbel:109476836"/>
<dbReference type="SUPFAM" id="SSF53098">
    <property type="entry name" value="Ribonuclease H-like"/>
    <property type="match status" value="1"/>
</dbReference>
<sequence>MALRDQTGTTAGTTARTTLPSRGEMTAFLDVINDLITECTAKQSTQSSHEIAYIQSRLESAIRNVAVIASSVSAAMRDTWSPHLEQVFAACELLQNDLEQMYVFYSKKGEEVDSYRYRVSEEYSGGRPRKHITVQQIEYLRELGFTWLKIAELLGVSFSTIKRRQQEFSCRERSKYSDVTDEDLDRTIIGLKRVLPNHGENYLWGLLKSLGIFVPRQRLRDSIHRVDPINTALRWFLTTCRRSYYVPSPNALWHIDSHMKLIRWGFVFHGGIDGYSRTIVYLECSNNNKSATVYNAFRAAVAKWGVPARVRSDYGMENTKVALYMLIKRGVEKNPFLTGKSTHNQRIERLWREVHRCIVEVWRSFFHYMEFEGMLDPSNPLHLFCLHFVFCPRINMTVNAFVEGFNAHKLRTANNLSPQQLWVEGTLKLWNSGRSAIKNILEAPVDPQTYGVDWEGPVPELQDNNIDVPSGLDVSEEQQRILQAHINPLDFVDIYDTLQYVQALRIMAHMMQG</sequence>
<dbReference type="GO" id="GO:0015074">
    <property type="term" value="P:DNA integration"/>
    <property type="evidence" value="ECO:0007669"/>
    <property type="project" value="InterPro"/>
</dbReference>
<keyword evidence="2" id="KW-1185">Reference proteome</keyword>
<proteinExistence type="predicted"/>
<name>A0A6P4ZHC0_BRABE</name>
<dbReference type="OrthoDB" id="2686689at2759"/>
<organism evidence="2 3">
    <name type="scientific">Branchiostoma belcheri</name>
    <name type="common">Amphioxus</name>
    <dbReference type="NCBI Taxonomy" id="7741"/>
    <lineage>
        <taxon>Eukaryota</taxon>
        <taxon>Metazoa</taxon>
        <taxon>Chordata</taxon>
        <taxon>Cephalochordata</taxon>
        <taxon>Leptocardii</taxon>
        <taxon>Amphioxiformes</taxon>
        <taxon>Branchiostomatidae</taxon>
        <taxon>Branchiostoma</taxon>
    </lineage>
</organism>
<evidence type="ECO:0000313" key="3">
    <source>
        <dbReference type="RefSeq" id="XP_019633414.1"/>
    </source>
</evidence>
<dbReference type="PROSITE" id="PS50994">
    <property type="entry name" value="INTEGRASE"/>
    <property type="match status" value="1"/>
</dbReference>
<dbReference type="RefSeq" id="XP_019633414.1">
    <property type="nucleotide sequence ID" value="XM_019777855.1"/>
</dbReference>
<dbReference type="InterPro" id="IPR058913">
    <property type="entry name" value="Integrase_dom_put"/>
</dbReference>